<name>A0A1J5QNR6_9ZZZZ</name>
<evidence type="ECO:0000313" key="1">
    <source>
        <dbReference type="EMBL" id="OIQ85026.1"/>
    </source>
</evidence>
<accession>A0A1J5QNR6</accession>
<proteinExistence type="predicted"/>
<sequence length="187" mass="21004">MLLTDLQDRVRIALTTTIVDEWSLLSLAVGTSRPSERAVAFHLGWHLRPMIEASWDVDCEYNRSGMHLEESVRLVDSEGRRIPDLIVHHRGKLGPEHNLLLLELATDSAIDDPDGEAFARARALQTRFGYHFAAVLDLRLGERGTDIPIAPRWKWATLDEGQVDEDDVYTPGVLTEVLGRATRTLQG</sequence>
<reference evidence="1" key="1">
    <citation type="submission" date="2016-10" db="EMBL/GenBank/DDBJ databases">
        <title>Sequence of Gallionella enrichment culture.</title>
        <authorList>
            <person name="Poehlein A."/>
            <person name="Muehling M."/>
            <person name="Daniel R."/>
        </authorList>
    </citation>
    <scope>NUCLEOTIDE SEQUENCE</scope>
</reference>
<comment type="caution">
    <text evidence="1">The sequence shown here is derived from an EMBL/GenBank/DDBJ whole genome shotgun (WGS) entry which is preliminary data.</text>
</comment>
<organism evidence="1">
    <name type="scientific">mine drainage metagenome</name>
    <dbReference type="NCBI Taxonomy" id="410659"/>
    <lineage>
        <taxon>unclassified sequences</taxon>
        <taxon>metagenomes</taxon>
        <taxon>ecological metagenomes</taxon>
    </lineage>
</organism>
<protein>
    <submittedName>
        <fullName evidence="1">Uncharacterized protein</fullName>
    </submittedName>
</protein>
<dbReference type="AlphaFoldDB" id="A0A1J5QNR6"/>
<gene>
    <name evidence="1" type="ORF">GALL_331500</name>
</gene>
<dbReference type="EMBL" id="MLJW01000574">
    <property type="protein sequence ID" value="OIQ85026.1"/>
    <property type="molecule type" value="Genomic_DNA"/>
</dbReference>